<evidence type="ECO:0000313" key="3">
    <source>
        <dbReference type="Proteomes" id="UP000595197"/>
    </source>
</evidence>
<name>A0ABX7B2R5_9PROT</name>
<proteinExistence type="predicted"/>
<evidence type="ECO:0000313" key="2">
    <source>
        <dbReference type="EMBL" id="QQP88114.1"/>
    </source>
</evidence>
<keyword evidence="3" id="KW-1185">Reference proteome</keyword>
<evidence type="ECO:0000256" key="1">
    <source>
        <dbReference type="SAM" id="Phobius"/>
    </source>
</evidence>
<gene>
    <name evidence="2" type="ORF">IGS68_18905</name>
</gene>
<feature type="transmembrane region" description="Helical" evidence="1">
    <location>
        <begin position="79"/>
        <end position="102"/>
    </location>
</feature>
<keyword evidence="1" id="KW-0812">Transmembrane</keyword>
<keyword evidence="1" id="KW-1133">Transmembrane helix</keyword>
<dbReference type="RefSeq" id="WP_201072577.1">
    <property type="nucleotide sequence ID" value="NZ_CP067420.1"/>
</dbReference>
<accession>A0ABX7B2R5</accession>
<dbReference type="EMBL" id="CP067420">
    <property type="protein sequence ID" value="QQP88114.1"/>
    <property type="molecule type" value="Genomic_DNA"/>
</dbReference>
<sequence>MTLARRTALTLVNSKSNQGTGRAEIMIYATASTWAQDIKQRLRNTPFNIGPAADLIGLGGFACFAAAGLMLWMDQTRSAFAALASVLIFMVGLIMFGTSIVLRAGMPQQARQVSAAKPGALSHHPAE</sequence>
<organism evidence="2 3">
    <name type="scientific">Skermanella cutis</name>
    <dbReference type="NCBI Taxonomy" id="2775420"/>
    <lineage>
        <taxon>Bacteria</taxon>
        <taxon>Pseudomonadati</taxon>
        <taxon>Pseudomonadota</taxon>
        <taxon>Alphaproteobacteria</taxon>
        <taxon>Rhodospirillales</taxon>
        <taxon>Azospirillaceae</taxon>
        <taxon>Skermanella</taxon>
    </lineage>
</organism>
<protein>
    <submittedName>
        <fullName evidence="2">Uncharacterized protein</fullName>
    </submittedName>
</protein>
<feature type="transmembrane region" description="Helical" evidence="1">
    <location>
        <begin position="49"/>
        <end position="73"/>
    </location>
</feature>
<reference evidence="2" key="1">
    <citation type="submission" date="2021-02" db="EMBL/GenBank/DDBJ databases">
        <title>Skermanella TT6 skin isolate.</title>
        <authorList>
            <person name="Lee K."/>
            <person name="Ganzorig M."/>
        </authorList>
    </citation>
    <scope>NUCLEOTIDE SEQUENCE</scope>
    <source>
        <strain evidence="2">TT6</strain>
    </source>
</reference>
<dbReference type="Proteomes" id="UP000595197">
    <property type="component" value="Chromosome"/>
</dbReference>
<keyword evidence="1" id="KW-0472">Membrane</keyword>